<evidence type="ECO:0000256" key="3">
    <source>
        <dbReference type="ARBA" id="ARBA00022723"/>
    </source>
</evidence>
<dbReference type="GO" id="GO:0003676">
    <property type="term" value="F:nucleic acid binding"/>
    <property type="evidence" value="ECO:0007669"/>
    <property type="project" value="InterPro"/>
</dbReference>
<dbReference type="InterPro" id="IPR003154">
    <property type="entry name" value="S1/P1nuclease"/>
</dbReference>
<keyword evidence="10" id="KW-1185">Reference proteome</keyword>
<keyword evidence="7" id="KW-0325">Glycoprotein</keyword>
<dbReference type="AlphaFoldDB" id="A0A0F8AWU8"/>
<dbReference type="CDD" id="cd11010">
    <property type="entry name" value="S1-P1_nuclease"/>
    <property type="match status" value="1"/>
</dbReference>
<comment type="caution">
    <text evidence="9">The sequence shown here is derived from an EMBL/GenBank/DDBJ whole genome shotgun (WGS) entry which is preliminary data.</text>
</comment>
<dbReference type="PANTHER" id="PTHR33146:SF26">
    <property type="entry name" value="ENDONUCLEASE 4"/>
    <property type="match status" value="1"/>
</dbReference>
<evidence type="ECO:0000313" key="10">
    <source>
        <dbReference type="Proteomes" id="UP000034841"/>
    </source>
</evidence>
<dbReference type="Proteomes" id="UP000034841">
    <property type="component" value="Unassembled WGS sequence"/>
</dbReference>
<dbReference type="InterPro" id="IPR008947">
    <property type="entry name" value="PLipase_C/P1_nuclease_dom_sf"/>
</dbReference>
<dbReference type="EC" id="3.1.30.1" evidence="9"/>
<dbReference type="PANTHER" id="PTHR33146">
    <property type="entry name" value="ENDONUCLEASE 4"/>
    <property type="match status" value="1"/>
</dbReference>
<evidence type="ECO:0000256" key="2">
    <source>
        <dbReference type="ARBA" id="ARBA00022722"/>
    </source>
</evidence>
<keyword evidence="3" id="KW-0479">Metal-binding</keyword>
<feature type="chain" id="PRO_5002527057" evidence="8">
    <location>
        <begin position="20"/>
        <end position="304"/>
    </location>
</feature>
<dbReference type="SUPFAM" id="SSF48537">
    <property type="entry name" value="Phospholipase C/P1 nuclease"/>
    <property type="match status" value="1"/>
</dbReference>
<keyword evidence="6" id="KW-1015">Disulfide bond</keyword>
<dbReference type="GO" id="GO:0006308">
    <property type="term" value="P:DNA catabolic process"/>
    <property type="evidence" value="ECO:0007669"/>
    <property type="project" value="InterPro"/>
</dbReference>
<accession>A0A0F8AWU8</accession>
<dbReference type="OrthoDB" id="441446at2759"/>
<name>A0A0F8AWU8_CERFI</name>
<dbReference type="GO" id="GO:0016788">
    <property type="term" value="F:hydrolase activity, acting on ester bonds"/>
    <property type="evidence" value="ECO:0007669"/>
    <property type="project" value="InterPro"/>
</dbReference>
<evidence type="ECO:0000256" key="1">
    <source>
        <dbReference type="ARBA" id="ARBA00009547"/>
    </source>
</evidence>
<dbReference type="GO" id="GO:0004519">
    <property type="term" value="F:endonuclease activity"/>
    <property type="evidence" value="ECO:0007669"/>
    <property type="project" value="UniProtKB-KW"/>
</dbReference>
<evidence type="ECO:0000313" key="9">
    <source>
        <dbReference type="EMBL" id="KKF92456.1"/>
    </source>
</evidence>
<keyword evidence="5 9" id="KW-0378">Hydrolase</keyword>
<keyword evidence="8" id="KW-0732">Signal</keyword>
<evidence type="ECO:0000256" key="8">
    <source>
        <dbReference type="SAM" id="SignalP"/>
    </source>
</evidence>
<comment type="similarity">
    <text evidence="1">Belongs to the nuclease type I family.</text>
</comment>
<dbReference type="Gene3D" id="1.10.575.10">
    <property type="entry name" value="P1 Nuclease"/>
    <property type="match status" value="1"/>
</dbReference>
<keyword evidence="2" id="KW-0540">Nuclease</keyword>
<organism evidence="9 10">
    <name type="scientific">Ceratocystis fimbriata f. sp. platani</name>
    <dbReference type="NCBI Taxonomy" id="88771"/>
    <lineage>
        <taxon>Eukaryota</taxon>
        <taxon>Fungi</taxon>
        <taxon>Dikarya</taxon>
        <taxon>Ascomycota</taxon>
        <taxon>Pezizomycotina</taxon>
        <taxon>Sordariomycetes</taxon>
        <taxon>Hypocreomycetidae</taxon>
        <taxon>Microascales</taxon>
        <taxon>Ceratocystidaceae</taxon>
        <taxon>Ceratocystis</taxon>
    </lineage>
</organism>
<protein>
    <submittedName>
        <fullName evidence="9">Nuclease S1</fullName>
        <ecNumber evidence="9">3.1.30.1</ecNumber>
    </submittedName>
</protein>
<dbReference type="Pfam" id="PF02265">
    <property type="entry name" value="S1-P1_nuclease"/>
    <property type="match status" value="1"/>
</dbReference>
<dbReference type="EMBL" id="LBBL01000403">
    <property type="protein sequence ID" value="KKF92456.1"/>
    <property type="molecule type" value="Genomic_DNA"/>
</dbReference>
<gene>
    <name evidence="9" type="primary">nucS</name>
    <name evidence="9" type="ORF">CFO_g5193</name>
</gene>
<evidence type="ECO:0000256" key="5">
    <source>
        <dbReference type="ARBA" id="ARBA00022801"/>
    </source>
</evidence>
<sequence>MKLSSILLPSLAALPVASAWGSLGHMASAYVASSFVSNTTQAYLQKVLENNNDDYLASIASWADSIRYTRWGRFTSNFHFIDAKDSPPEECSVDFERDCKANGCVLTALANYTARATDLSLPPLQRQDAAKFVVHFVGDLHQPLHNENVARGGNSIKVKFNGVRLNLHHVWDSTIIEKWIGVNGRPNGYAEGWAKSLVDEINDGKFTKEAGSWLDGLNYTDPIGTGLQWSRECNKLICTHVFPQGPSAIVGQELSGDYYLAAGLALEKQVAQAGFRMAAWLDHLVEDIMSKSALGGSPTTIDEL</sequence>
<evidence type="ECO:0000256" key="7">
    <source>
        <dbReference type="ARBA" id="ARBA00023180"/>
    </source>
</evidence>
<reference evidence="9 10" key="1">
    <citation type="submission" date="2015-04" db="EMBL/GenBank/DDBJ databases">
        <title>Genome sequence of Ceratocystis platani, a major pathogen of plane trees.</title>
        <authorList>
            <person name="Belbahri L."/>
        </authorList>
    </citation>
    <scope>NUCLEOTIDE SEQUENCE [LARGE SCALE GENOMIC DNA]</scope>
    <source>
        <strain evidence="9 10">CFO</strain>
    </source>
</reference>
<proteinExistence type="inferred from homology"/>
<keyword evidence="4" id="KW-0255">Endonuclease</keyword>
<feature type="signal peptide" evidence="8">
    <location>
        <begin position="1"/>
        <end position="19"/>
    </location>
</feature>
<evidence type="ECO:0000256" key="6">
    <source>
        <dbReference type="ARBA" id="ARBA00023157"/>
    </source>
</evidence>
<dbReference type="GO" id="GO:0046872">
    <property type="term" value="F:metal ion binding"/>
    <property type="evidence" value="ECO:0007669"/>
    <property type="project" value="UniProtKB-KW"/>
</dbReference>
<evidence type="ECO:0000256" key="4">
    <source>
        <dbReference type="ARBA" id="ARBA00022759"/>
    </source>
</evidence>